<keyword evidence="10" id="KW-0408">Iron</keyword>
<comment type="cofactor">
    <cofactor evidence="2">
        <name>[4Fe-4S] cluster</name>
        <dbReference type="ChEBI" id="CHEBI:49883"/>
    </cofactor>
</comment>
<evidence type="ECO:0000256" key="9">
    <source>
        <dbReference type="ARBA" id="ARBA00022967"/>
    </source>
</evidence>
<dbReference type="GO" id="GO:0010181">
    <property type="term" value="F:FMN binding"/>
    <property type="evidence" value="ECO:0007669"/>
    <property type="project" value="InterPro"/>
</dbReference>
<evidence type="ECO:0000256" key="5">
    <source>
        <dbReference type="ARBA" id="ARBA00022630"/>
    </source>
</evidence>
<dbReference type="InterPro" id="IPR037207">
    <property type="entry name" value="Nuop51_4Fe4S-bd_sf"/>
</dbReference>
<evidence type="ECO:0000256" key="4">
    <source>
        <dbReference type="ARBA" id="ARBA00022485"/>
    </source>
</evidence>
<dbReference type="GO" id="GO:0051287">
    <property type="term" value="F:NAD binding"/>
    <property type="evidence" value="ECO:0007669"/>
    <property type="project" value="InterPro"/>
</dbReference>
<organism evidence="15">
    <name type="scientific">hydrothermal vent metagenome</name>
    <dbReference type="NCBI Taxonomy" id="652676"/>
    <lineage>
        <taxon>unclassified sequences</taxon>
        <taxon>metagenomes</taxon>
        <taxon>ecological metagenomes</taxon>
    </lineage>
</organism>
<dbReference type="Pfam" id="PF22461">
    <property type="entry name" value="SLBB_2"/>
    <property type="match status" value="1"/>
</dbReference>
<evidence type="ECO:0000256" key="1">
    <source>
        <dbReference type="ARBA" id="ARBA00001917"/>
    </source>
</evidence>
<keyword evidence="5" id="KW-0285">Flavoprotein</keyword>
<dbReference type="GO" id="GO:0046872">
    <property type="term" value="F:metal ion binding"/>
    <property type="evidence" value="ECO:0007669"/>
    <property type="project" value="UniProtKB-KW"/>
</dbReference>
<protein>
    <submittedName>
        <fullName evidence="15">NADH-ubiquinone oxidoreductase chain F</fullName>
        <ecNumber evidence="15">1.6.5.3</ecNumber>
    </submittedName>
</protein>
<dbReference type="InterPro" id="IPR054765">
    <property type="entry name" value="SLBB_dom"/>
</dbReference>
<evidence type="ECO:0000313" key="15">
    <source>
        <dbReference type="EMBL" id="VAV82574.1"/>
    </source>
</evidence>
<evidence type="ECO:0000256" key="13">
    <source>
        <dbReference type="ARBA" id="ARBA00047712"/>
    </source>
</evidence>
<dbReference type="InterPro" id="IPR011537">
    <property type="entry name" value="NADH-UbQ_OxRdtase_suF"/>
</dbReference>
<keyword evidence="12" id="KW-0520">NAD</keyword>
<proteinExistence type="inferred from homology"/>
<evidence type="ECO:0000256" key="10">
    <source>
        <dbReference type="ARBA" id="ARBA00023004"/>
    </source>
</evidence>
<keyword evidence="15" id="KW-0830">Ubiquinone</keyword>
<name>A0A3B0QL80_9ZZZZ</name>
<dbReference type="AlphaFoldDB" id="A0A3B0QL80"/>
<dbReference type="PANTHER" id="PTHR43578:SF3">
    <property type="entry name" value="NADH-QUINONE OXIDOREDUCTASE SUBUNIT F"/>
    <property type="match status" value="1"/>
</dbReference>
<evidence type="ECO:0000256" key="3">
    <source>
        <dbReference type="ARBA" id="ARBA00007523"/>
    </source>
</evidence>
<keyword evidence="7" id="KW-0874">Quinone</keyword>
<keyword evidence="9" id="KW-1278">Translocase</keyword>
<evidence type="ECO:0000256" key="6">
    <source>
        <dbReference type="ARBA" id="ARBA00022643"/>
    </source>
</evidence>
<dbReference type="NCBIfam" id="TIGR01959">
    <property type="entry name" value="nuoF_fam"/>
    <property type="match status" value="1"/>
</dbReference>
<keyword evidence="15" id="KW-0560">Oxidoreductase</keyword>
<dbReference type="InterPro" id="IPR037225">
    <property type="entry name" value="Nuo51_FMN-bd_sf"/>
</dbReference>
<evidence type="ECO:0000256" key="8">
    <source>
        <dbReference type="ARBA" id="ARBA00022723"/>
    </source>
</evidence>
<evidence type="ECO:0000256" key="11">
    <source>
        <dbReference type="ARBA" id="ARBA00023014"/>
    </source>
</evidence>
<accession>A0A3B0QL80</accession>
<dbReference type="Pfam" id="PF01512">
    <property type="entry name" value="Complex1_51K"/>
    <property type="match status" value="1"/>
</dbReference>
<dbReference type="Pfam" id="PF10589">
    <property type="entry name" value="NADH_4Fe-4S"/>
    <property type="match status" value="1"/>
</dbReference>
<evidence type="ECO:0000256" key="12">
    <source>
        <dbReference type="ARBA" id="ARBA00023027"/>
    </source>
</evidence>
<dbReference type="GO" id="GO:0048038">
    <property type="term" value="F:quinone binding"/>
    <property type="evidence" value="ECO:0007669"/>
    <property type="project" value="UniProtKB-KW"/>
</dbReference>
<dbReference type="InterPro" id="IPR011538">
    <property type="entry name" value="Nuo51_FMN-bd"/>
</dbReference>
<dbReference type="FunFam" id="3.10.20.600:FF:000003">
    <property type="entry name" value="NADH-quinone oxidoreductase subunit F"/>
    <property type="match status" value="1"/>
</dbReference>
<dbReference type="EC" id="1.6.5.3" evidence="15"/>
<dbReference type="Gene3D" id="1.20.1440.230">
    <property type="entry name" value="NADH-ubiquinone oxidoreductase 51kDa subunit, iron-sulphur binding domain"/>
    <property type="match status" value="1"/>
</dbReference>
<dbReference type="GO" id="GO:0051539">
    <property type="term" value="F:4 iron, 4 sulfur cluster binding"/>
    <property type="evidence" value="ECO:0007669"/>
    <property type="project" value="UniProtKB-KW"/>
</dbReference>
<keyword evidence="11" id="KW-0411">Iron-sulfur</keyword>
<dbReference type="GO" id="GO:0016491">
    <property type="term" value="F:oxidoreductase activity"/>
    <property type="evidence" value="ECO:0007669"/>
    <property type="project" value="UniProtKB-KW"/>
</dbReference>
<keyword evidence="4" id="KW-0004">4Fe-4S</keyword>
<dbReference type="InterPro" id="IPR019575">
    <property type="entry name" value="Nuop51_4Fe4S-bd"/>
</dbReference>
<reference evidence="15" key="1">
    <citation type="submission" date="2018-06" db="EMBL/GenBank/DDBJ databases">
        <authorList>
            <person name="Zhirakovskaya E."/>
        </authorList>
    </citation>
    <scope>NUCLEOTIDE SEQUENCE</scope>
</reference>
<dbReference type="InterPro" id="IPR001949">
    <property type="entry name" value="NADH-UbQ_OxRdtase_51kDa_CS"/>
</dbReference>
<comment type="cofactor">
    <cofactor evidence="1">
        <name>FMN</name>
        <dbReference type="ChEBI" id="CHEBI:58210"/>
    </cofactor>
</comment>
<dbReference type="Gene3D" id="6.10.250.1450">
    <property type="match status" value="1"/>
</dbReference>
<evidence type="ECO:0000256" key="7">
    <source>
        <dbReference type="ARBA" id="ARBA00022719"/>
    </source>
</evidence>
<dbReference type="SUPFAM" id="SSF142019">
    <property type="entry name" value="Nqo1 FMN-binding domain-like"/>
    <property type="match status" value="1"/>
</dbReference>
<dbReference type="FunFam" id="1.20.1440.230:FF:000001">
    <property type="entry name" value="Mitochondrial NADH dehydrogenase flavoprotein 1"/>
    <property type="match status" value="1"/>
</dbReference>
<dbReference type="EMBL" id="UOEA01000022">
    <property type="protein sequence ID" value="VAV82574.1"/>
    <property type="molecule type" value="Genomic_DNA"/>
</dbReference>
<sequence length="422" mass="46262">MEKILLHNVDKPNSHKLDTYLAGGGYDDLKKALAMGRDDLVQLVKDSGLRGRGGAGFPAGLKWSFIPKDPSLQKYLCCNADEGEPGTFKDRIIIEKDPHLLIEGMAITCHAIDADKAYIYIRGEFEYGAQVLEQAIEDAYAKGYLGKNILGTDFCLDMYVHRGYGAYICGEETALLESIEGYRGQPRKKPPFPALAGLNGKPTVINNVESLACIPGIIRKGPKWFANVGPEKSPGPKLFCVSGHVEKPGVYELPMGTTVREVIYEVCGGVKHGRKLKAVIPGGVTAPMLVEKDLDLSMDFDTMAQAGSMLGSGAVIVMDDSTCMVRTSYIINRFFSHESCGKCTPCREGTLWMTQILKRMENGEGRPGDVEELERLCVNIFGRTFCPLGDGAVMALRGCLKHFRDEFVYHVENGRCMVNSGL</sequence>
<dbReference type="Gene3D" id="3.40.50.11540">
    <property type="entry name" value="NADH-ubiquinone oxidoreductase 51kDa subunit"/>
    <property type="match status" value="1"/>
</dbReference>
<keyword evidence="8" id="KW-0479">Metal-binding</keyword>
<dbReference type="GO" id="GO:0008137">
    <property type="term" value="F:NADH dehydrogenase (ubiquinone) activity"/>
    <property type="evidence" value="ECO:0007669"/>
    <property type="project" value="InterPro"/>
</dbReference>
<dbReference type="FunFam" id="3.40.50.11540:FF:000001">
    <property type="entry name" value="NADH dehydrogenase [ubiquinone] flavoprotein 1, mitochondrial"/>
    <property type="match status" value="1"/>
</dbReference>
<dbReference type="SMART" id="SM00928">
    <property type="entry name" value="NADH_4Fe-4S"/>
    <property type="match status" value="1"/>
</dbReference>
<dbReference type="SUPFAM" id="SSF140490">
    <property type="entry name" value="Nqo1C-terminal domain-like"/>
    <property type="match status" value="1"/>
</dbReference>
<dbReference type="PANTHER" id="PTHR43578">
    <property type="entry name" value="NADH-QUINONE OXIDOREDUCTASE SUBUNIT F"/>
    <property type="match status" value="1"/>
</dbReference>
<comment type="similarity">
    <text evidence="3">Belongs to the complex I 51 kDa subunit family.</text>
</comment>
<comment type="catalytic activity">
    <reaction evidence="13">
        <text>a quinone + NADH + 5 H(+)(in) = a quinol + NAD(+) + 4 H(+)(out)</text>
        <dbReference type="Rhea" id="RHEA:57888"/>
        <dbReference type="ChEBI" id="CHEBI:15378"/>
        <dbReference type="ChEBI" id="CHEBI:24646"/>
        <dbReference type="ChEBI" id="CHEBI:57540"/>
        <dbReference type="ChEBI" id="CHEBI:57945"/>
        <dbReference type="ChEBI" id="CHEBI:132124"/>
    </reaction>
</comment>
<feature type="domain" description="NADH-ubiquinone oxidoreductase 51kDa subunit iron-sulphur binding" evidence="14">
    <location>
        <begin position="325"/>
        <end position="370"/>
    </location>
</feature>
<evidence type="ECO:0000259" key="14">
    <source>
        <dbReference type="SMART" id="SM00928"/>
    </source>
</evidence>
<keyword evidence="6" id="KW-0288">FMN</keyword>
<evidence type="ECO:0000256" key="2">
    <source>
        <dbReference type="ARBA" id="ARBA00001966"/>
    </source>
</evidence>
<dbReference type="Gene3D" id="3.10.20.600">
    <property type="match status" value="1"/>
</dbReference>
<dbReference type="NCBIfam" id="NF010120">
    <property type="entry name" value="PRK13596.1"/>
    <property type="match status" value="1"/>
</dbReference>
<dbReference type="PROSITE" id="PS00645">
    <property type="entry name" value="COMPLEX1_51K_2"/>
    <property type="match status" value="1"/>
</dbReference>
<dbReference type="SUPFAM" id="SSF142984">
    <property type="entry name" value="Nqo1 middle domain-like"/>
    <property type="match status" value="1"/>
</dbReference>
<gene>
    <name evidence="15" type="ORF">MNBD_DELTA01-95</name>
</gene>